<gene>
    <name evidence="4" type="ORF">NAEGRDRAFT_2608</name>
</gene>
<dbReference type="eggNOG" id="KOG3946">
    <property type="taxonomic scope" value="Eukaryota"/>
</dbReference>
<dbReference type="GeneID" id="8862545"/>
<dbReference type="GO" id="GO:0008270">
    <property type="term" value="F:zinc ion binding"/>
    <property type="evidence" value="ECO:0007669"/>
    <property type="project" value="TreeGrafter"/>
</dbReference>
<dbReference type="OrthoDB" id="3907302at2759"/>
<dbReference type="GO" id="GO:0016603">
    <property type="term" value="F:glutaminyl-peptide cyclotransferase activity"/>
    <property type="evidence" value="ECO:0007669"/>
    <property type="project" value="TreeGrafter"/>
</dbReference>
<protein>
    <submittedName>
        <fullName evidence="4">Predicted protein</fullName>
    </submittedName>
</protein>
<evidence type="ECO:0000313" key="5">
    <source>
        <dbReference type="Proteomes" id="UP000006671"/>
    </source>
</evidence>
<accession>D2V1V0</accession>
<reference evidence="4 5" key="1">
    <citation type="journal article" date="2010" name="Cell">
        <title>The genome of Naegleria gruberi illuminates early eukaryotic versatility.</title>
        <authorList>
            <person name="Fritz-Laylin L.K."/>
            <person name="Prochnik S.E."/>
            <person name="Ginger M.L."/>
            <person name="Dacks J.B."/>
            <person name="Carpenter M.L."/>
            <person name="Field M.C."/>
            <person name="Kuo A."/>
            <person name="Paredez A."/>
            <person name="Chapman J."/>
            <person name="Pham J."/>
            <person name="Shu S."/>
            <person name="Neupane R."/>
            <person name="Cipriano M."/>
            <person name="Mancuso J."/>
            <person name="Tu H."/>
            <person name="Salamov A."/>
            <person name="Lindquist E."/>
            <person name="Shapiro H."/>
            <person name="Lucas S."/>
            <person name="Grigoriev I.V."/>
            <person name="Cande W.Z."/>
            <person name="Fulton C."/>
            <person name="Rokhsar D.S."/>
            <person name="Dawson S.C."/>
        </authorList>
    </citation>
    <scope>NUCLEOTIDE SEQUENCE [LARGE SCALE GENOMIC DNA]</scope>
    <source>
        <strain evidence="4 5">NEG-M</strain>
    </source>
</reference>
<sequence>QTQEYIKSTIENYTKYYTISFDNFTATTPIFGDLKMSNIIFDFTPSSDLESENRKRIVLACHYESKYFKGNTFVGATDSVVPLAMILNFMYYLEFWIYISIVVLFDGEEAFENWSNDDSLYGARHLANLWSSQNKLSSIKYLMLLDLIGTADVKFKNFYIHKSGGTSSLFSRMTTIEKTKYGSAKFFNDGISYSGIDDDHRPFMEKGVPIIHLISEPFPSVWHTLRDDFDHLDWKSNERIYDVIASFLKEQLI</sequence>
<dbReference type="RefSeq" id="XP_002681970.1">
    <property type="nucleotide sequence ID" value="XM_002681924.1"/>
</dbReference>
<dbReference type="PANTHER" id="PTHR12283">
    <property type="entry name" value="GLUTAMINYL-PEPTIDE CYCLOTRANSFERASE"/>
    <property type="match status" value="1"/>
</dbReference>
<keyword evidence="2" id="KW-0012">Acyltransferase</keyword>
<feature type="domain" description="Peptidase M28" evidence="3">
    <location>
        <begin position="48"/>
        <end position="247"/>
    </location>
</feature>
<feature type="non-terminal residue" evidence="4">
    <location>
        <position position="253"/>
    </location>
</feature>
<evidence type="ECO:0000256" key="2">
    <source>
        <dbReference type="ARBA" id="ARBA00023315"/>
    </source>
</evidence>
<dbReference type="InterPro" id="IPR040234">
    <property type="entry name" value="QC/QCL"/>
</dbReference>
<evidence type="ECO:0000313" key="4">
    <source>
        <dbReference type="EMBL" id="EFC49226.1"/>
    </source>
</evidence>
<dbReference type="SUPFAM" id="SSF53187">
    <property type="entry name" value="Zn-dependent exopeptidases"/>
    <property type="match status" value="1"/>
</dbReference>
<dbReference type="OMA" id="THWAYQK"/>
<feature type="non-terminal residue" evidence="4">
    <location>
        <position position="1"/>
    </location>
</feature>
<dbReference type="Pfam" id="PF04389">
    <property type="entry name" value="Peptidase_M28"/>
    <property type="match status" value="1"/>
</dbReference>
<organism evidence="5">
    <name type="scientific">Naegleria gruberi</name>
    <name type="common">Amoeba</name>
    <dbReference type="NCBI Taxonomy" id="5762"/>
    <lineage>
        <taxon>Eukaryota</taxon>
        <taxon>Discoba</taxon>
        <taxon>Heterolobosea</taxon>
        <taxon>Tetramitia</taxon>
        <taxon>Eutetramitia</taxon>
        <taxon>Vahlkampfiidae</taxon>
        <taxon>Naegleria</taxon>
    </lineage>
</organism>
<dbReference type="PANTHER" id="PTHR12283:SF6">
    <property type="entry name" value="GLUTAMINYL-PEPTIDE CYCLOTRANSFERASE-RELATED"/>
    <property type="match status" value="1"/>
</dbReference>
<dbReference type="VEuPathDB" id="AmoebaDB:NAEGRDRAFT_2608"/>
<dbReference type="InParanoid" id="D2V1V0"/>
<dbReference type="InterPro" id="IPR007484">
    <property type="entry name" value="Peptidase_M28"/>
</dbReference>
<dbReference type="Proteomes" id="UP000006671">
    <property type="component" value="Unassembled WGS sequence"/>
</dbReference>
<dbReference type="STRING" id="5762.D2V1V0"/>
<evidence type="ECO:0000259" key="3">
    <source>
        <dbReference type="Pfam" id="PF04389"/>
    </source>
</evidence>
<proteinExistence type="predicted"/>
<dbReference type="KEGG" id="ngr:NAEGRDRAFT_2608"/>
<keyword evidence="1" id="KW-0808">Transferase</keyword>
<dbReference type="AlphaFoldDB" id="D2V1V0"/>
<name>D2V1V0_NAEGR</name>
<dbReference type="Gene3D" id="3.40.630.10">
    <property type="entry name" value="Zn peptidases"/>
    <property type="match status" value="1"/>
</dbReference>
<dbReference type="EMBL" id="GG738848">
    <property type="protein sequence ID" value="EFC49226.1"/>
    <property type="molecule type" value="Genomic_DNA"/>
</dbReference>
<evidence type="ECO:0000256" key="1">
    <source>
        <dbReference type="ARBA" id="ARBA00022679"/>
    </source>
</evidence>
<keyword evidence="5" id="KW-1185">Reference proteome</keyword>